<feature type="domain" description="S-layer protein C-terminal" evidence="2">
    <location>
        <begin position="325"/>
        <end position="370"/>
    </location>
</feature>
<dbReference type="EMBL" id="VDFO01000019">
    <property type="protein sequence ID" value="MQS97472.1"/>
    <property type="molecule type" value="Genomic_DNA"/>
</dbReference>
<dbReference type="OrthoDB" id="2269930at2"/>
<dbReference type="RefSeq" id="WP_153384891.1">
    <property type="nucleotide sequence ID" value="NZ_VDFO01000019.1"/>
</dbReference>
<dbReference type="Proteomes" id="UP000371423">
    <property type="component" value="Unassembled WGS sequence"/>
</dbReference>
<feature type="chain" id="PRO_5044622340" description="S-layer protein C-terminal domain-containing protein" evidence="1">
    <location>
        <begin position="31"/>
        <end position="375"/>
    </location>
</feature>
<feature type="signal peptide" evidence="1">
    <location>
        <begin position="1"/>
        <end position="30"/>
    </location>
</feature>
<sequence>MKKTTSLLLSGVLVSGMVLGGIITPTAVNAASAVTQASENVTNKVTYYLASNSEQVGQPVELEGTIGAKITNVPDGYTLADGENATYVKNEGSDNSSVGVTITPLTSAKINFVDQNNKLVKSETVNGGVGNSYTISNLPAGCSWPKDANKTITLEQGKEYNVPVEKEVSNTVIFKTADQTEVGRTQIFGDKAGDSISLTDEQIPAGYATDGKALTLQTEGNTQIVTVTKATSDVTPFTGKVKVGKTFTNLYTVKGEQIKSRALAADSYWMVANKLVLNGKTYYQVATTEWVPADNVTVVSQETSNDDIVQKADRNVVTTKDVAYTKLYTQTGDLISNRGLGAKSAWATDKMTTVNGVKMYRVATNEWVKVTDIVE</sequence>
<evidence type="ECO:0000313" key="5">
    <source>
        <dbReference type="Proteomes" id="UP000371423"/>
    </source>
</evidence>
<comment type="caution">
    <text evidence="3">The sequence shown here is derived from an EMBL/GenBank/DDBJ whole genome shotgun (WGS) entry which is preliminary data.</text>
</comment>
<protein>
    <recommendedName>
        <fullName evidence="2">S-layer protein C-terminal domain-containing protein</fullName>
    </recommendedName>
</protein>
<reference evidence="5 6" key="1">
    <citation type="journal article" date="2019" name="Syst. Appl. Microbiol.">
        <title>Polyphasic characterization of two novel Lactobacillus spp. isolated from blown salami packages: Description of Lactobacillus halodurans sp. nov. and Lactobacillus salsicarnum sp. nov.</title>
        <authorList>
            <person name="Schuster J.A."/>
            <person name="Klingl A."/>
            <person name="Vogel R.F."/>
            <person name="Ehrmann M.A."/>
        </authorList>
    </citation>
    <scope>NUCLEOTIDE SEQUENCE [LARGE SCALE GENOMIC DNA]</scope>
    <source>
        <strain evidence="4 5">TMW 1.1920</strain>
        <strain evidence="3 6">TMW 1.2172</strain>
    </source>
</reference>
<evidence type="ECO:0000259" key="2">
    <source>
        <dbReference type="Pfam" id="PF03217"/>
    </source>
</evidence>
<dbReference type="Pfam" id="PF03217">
    <property type="entry name" value="SlpA"/>
    <property type="match status" value="2"/>
</dbReference>
<organism evidence="3 6">
    <name type="scientific">Companilactobacillus halodurans</name>
    <dbReference type="NCBI Taxonomy" id="2584183"/>
    <lineage>
        <taxon>Bacteria</taxon>
        <taxon>Bacillati</taxon>
        <taxon>Bacillota</taxon>
        <taxon>Bacilli</taxon>
        <taxon>Lactobacillales</taxon>
        <taxon>Lactobacillaceae</taxon>
        <taxon>Companilactobacillus</taxon>
    </lineage>
</organism>
<proteinExistence type="predicted"/>
<dbReference type="EMBL" id="VDFP01000005">
    <property type="protein sequence ID" value="MQS75480.1"/>
    <property type="molecule type" value="Genomic_DNA"/>
</dbReference>
<evidence type="ECO:0000313" key="6">
    <source>
        <dbReference type="Proteomes" id="UP000414364"/>
    </source>
</evidence>
<dbReference type="Proteomes" id="UP000414364">
    <property type="component" value="Unassembled WGS sequence"/>
</dbReference>
<dbReference type="AlphaFoldDB" id="A0A5P0ZMI6"/>
<evidence type="ECO:0000313" key="3">
    <source>
        <dbReference type="EMBL" id="MQS75480.1"/>
    </source>
</evidence>
<feature type="domain" description="S-layer protein C-terminal" evidence="2">
    <location>
        <begin position="249"/>
        <end position="291"/>
    </location>
</feature>
<evidence type="ECO:0000256" key="1">
    <source>
        <dbReference type="SAM" id="SignalP"/>
    </source>
</evidence>
<gene>
    <name evidence="4" type="ORF">FHL05_06155</name>
    <name evidence="3" type="ORF">FHL06_03620</name>
</gene>
<dbReference type="InterPro" id="IPR024968">
    <property type="entry name" value="SlpA_C_lactobacillus"/>
</dbReference>
<keyword evidence="5" id="KW-1185">Reference proteome</keyword>
<name>A0A5P0ZMI6_9LACO</name>
<evidence type="ECO:0000313" key="4">
    <source>
        <dbReference type="EMBL" id="MQS97472.1"/>
    </source>
</evidence>
<accession>A0A5P0ZMI6</accession>
<keyword evidence="1" id="KW-0732">Signal</keyword>